<dbReference type="Proteomes" id="UP000586042">
    <property type="component" value="Unassembled WGS sequence"/>
</dbReference>
<dbReference type="SUPFAM" id="SSF52374">
    <property type="entry name" value="Nucleotidylyl transferase"/>
    <property type="match status" value="1"/>
</dbReference>
<evidence type="ECO:0000256" key="1">
    <source>
        <dbReference type="ARBA" id="ARBA00022679"/>
    </source>
</evidence>
<accession>A0A7Y6IC17</accession>
<evidence type="ECO:0000313" key="5">
    <source>
        <dbReference type="Proteomes" id="UP000586042"/>
    </source>
</evidence>
<dbReference type="PANTHER" id="PTHR21342">
    <property type="entry name" value="PHOSPHOPANTETHEINE ADENYLYLTRANSFERASE"/>
    <property type="match status" value="1"/>
</dbReference>
<dbReference type="NCBIfam" id="TIGR00125">
    <property type="entry name" value="cyt_tran_rel"/>
    <property type="match status" value="1"/>
</dbReference>
<organism evidence="4 5">
    <name type="scientific">Nonomuraea montanisoli</name>
    <dbReference type="NCBI Taxonomy" id="2741721"/>
    <lineage>
        <taxon>Bacteria</taxon>
        <taxon>Bacillati</taxon>
        <taxon>Actinomycetota</taxon>
        <taxon>Actinomycetes</taxon>
        <taxon>Streptosporangiales</taxon>
        <taxon>Streptosporangiaceae</taxon>
        <taxon>Nonomuraea</taxon>
    </lineage>
</organism>
<sequence length="194" mass="21833">MIERTRDPVGVIHGRFQPLHLGHLEYLLAGAERCDVLVVGITNPDPELTAFEATDPERGSPEANPCTFYDRYLMVEGALREAGVPAERLRIVPFPHGFPERLRHYAPVEATYYLTVYDEWGETKVARFGALGLRTEVMWRRTDKPISGSRVRRAIAGGGDWRSLVPPAVAAVIEERRLDERIRQALSDRAVRGS</sequence>
<gene>
    <name evidence="4" type="ORF">HTZ77_29145</name>
</gene>
<evidence type="ECO:0000256" key="2">
    <source>
        <dbReference type="ARBA" id="ARBA00022695"/>
    </source>
</evidence>
<dbReference type="Pfam" id="PF01467">
    <property type="entry name" value="CTP_transf_like"/>
    <property type="match status" value="1"/>
</dbReference>
<protein>
    <submittedName>
        <fullName evidence="4">Adenylyltransferase/cytidyltransferase family protein</fullName>
    </submittedName>
</protein>
<proteinExistence type="predicted"/>
<dbReference type="RefSeq" id="WP_175592888.1">
    <property type="nucleotide sequence ID" value="NZ_JABWGN010000011.1"/>
</dbReference>
<dbReference type="AlphaFoldDB" id="A0A7Y6IC17"/>
<dbReference type="Gene3D" id="3.40.50.620">
    <property type="entry name" value="HUPs"/>
    <property type="match status" value="1"/>
</dbReference>
<dbReference type="PANTHER" id="PTHR21342:SF0">
    <property type="entry name" value="BIFUNCTIONAL NMN ADENYLYLTRANSFERASE_NUDIX HYDROLASE"/>
    <property type="match status" value="1"/>
</dbReference>
<feature type="domain" description="Cytidyltransferase-like" evidence="3">
    <location>
        <begin position="12"/>
        <end position="90"/>
    </location>
</feature>
<comment type="caution">
    <text evidence="4">The sequence shown here is derived from an EMBL/GenBank/DDBJ whole genome shotgun (WGS) entry which is preliminary data.</text>
</comment>
<dbReference type="InterPro" id="IPR014729">
    <property type="entry name" value="Rossmann-like_a/b/a_fold"/>
</dbReference>
<dbReference type="InterPro" id="IPR004821">
    <property type="entry name" value="Cyt_trans-like"/>
</dbReference>
<keyword evidence="1 4" id="KW-0808">Transferase</keyword>
<reference evidence="4 5" key="1">
    <citation type="submission" date="2020-06" db="EMBL/GenBank/DDBJ databases">
        <title>Nonomuraea sp. SMC257, a novel actinomycete isolated from soil.</title>
        <authorList>
            <person name="Chanama M."/>
        </authorList>
    </citation>
    <scope>NUCLEOTIDE SEQUENCE [LARGE SCALE GENOMIC DNA]</scope>
    <source>
        <strain evidence="4 5">SMC257</strain>
    </source>
</reference>
<dbReference type="GO" id="GO:0016779">
    <property type="term" value="F:nucleotidyltransferase activity"/>
    <property type="evidence" value="ECO:0007669"/>
    <property type="project" value="UniProtKB-KW"/>
</dbReference>
<evidence type="ECO:0000313" key="4">
    <source>
        <dbReference type="EMBL" id="NUW35467.1"/>
    </source>
</evidence>
<dbReference type="EMBL" id="JABWGN010000011">
    <property type="protein sequence ID" value="NUW35467.1"/>
    <property type="molecule type" value="Genomic_DNA"/>
</dbReference>
<keyword evidence="5" id="KW-1185">Reference proteome</keyword>
<name>A0A7Y6IC17_9ACTN</name>
<evidence type="ECO:0000259" key="3">
    <source>
        <dbReference type="Pfam" id="PF01467"/>
    </source>
</evidence>
<keyword evidence="2 4" id="KW-0548">Nucleotidyltransferase</keyword>